<accession>A0ABT5VNB0</accession>
<sequence>MSKLIHIVYLSVSKQELSEKELADFLSVIRAKNKKLQVSGLLLYNEGMFIQVVEGEKKTVQNLFQNVKNDSRHSNIVKLLEEDIAKRSFPDWSMGFKIISNKETENIPGFSDLLKEEISSEPMPGIAEQVVILLNSFRRYI</sequence>
<gene>
    <name evidence="2" type="ORF">L3049_02850</name>
</gene>
<dbReference type="InterPro" id="IPR036046">
    <property type="entry name" value="Acylphosphatase-like_dom_sf"/>
</dbReference>
<evidence type="ECO:0000313" key="2">
    <source>
        <dbReference type="EMBL" id="MDE5416932.1"/>
    </source>
</evidence>
<name>A0ABT5VNB0_9BACT</name>
<dbReference type="Gene3D" id="3.30.70.100">
    <property type="match status" value="1"/>
</dbReference>
<proteinExistence type="predicted"/>
<dbReference type="RefSeq" id="WP_275108270.1">
    <property type="nucleotide sequence ID" value="NZ_JAKJSC010000001.1"/>
</dbReference>
<protein>
    <submittedName>
        <fullName evidence="2">BLUF domain-containing protein</fullName>
    </submittedName>
</protein>
<keyword evidence="3" id="KW-1185">Reference proteome</keyword>
<dbReference type="InterPro" id="IPR007024">
    <property type="entry name" value="BLUF_domain"/>
</dbReference>
<reference evidence="2 3" key="1">
    <citation type="submission" date="2022-01" db="EMBL/GenBank/DDBJ databases">
        <title>Labilibaculum sp. nov, a marine bacterium isolated from Antarctica.</title>
        <authorList>
            <person name="Dai W."/>
        </authorList>
    </citation>
    <scope>NUCLEOTIDE SEQUENCE [LARGE SCALE GENOMIC DNA]</scope>
    <source>
        <strain evidence="2 3">DW002</strain>
    </source>
</reference>
<dbReference type="EMBL" id="JAKJSC010000001">
    <property type="protein sequence ID" value="MDE5416932.1"/>
    <property type="molecule type" value="Genomic_DNA"/>
</dbReference>
<dbReference type="PROSITE" id="PS50925">
    <property type="entry name" value="BLUF"/>
    <property type="match status" value="1"/>
</dbReference>
<comment type="caution">
    <text evidence="2">The sequence shown here is derived from an EMBL/GenBank/DDBJ whole genome shotgun (WGS) entry which is preliminary data.</text>
</comment>
<dbReference type="Pfam" id="PF04940">
    <property type="entry name" value="BLUF"/>
    <property type="match status" value="1"/>
</dbReference>
<organism evidence="2 3">
    <name type="scientific">Paralabilibaculum antarcticum</name>
    <dbReference type="NCBI Taxonomy" id="2912572"/>
    <lineage>
        <taxon>Bacteria</taxon>
        <taxon>Pseudomonadati</taxon>
        <taxon>Bacteroidota</taxon>
        <taxon>Bacteroidia</taxon>
        <taxon>Marinilabiliales</taxon>
        <taxon>Marinifilaceae</taxon>
        <taxon>Paralabilibaculum</taxon>
    </lineage>
</organism>
<dbReference type="SUPFAM" id="SSF54975">
    <property type="entry name" value="Acylphosphatase/BLUF domain-like"/>
    <property type="match status" value="1"/>
</dbReference>
<dbReference type="SMART" id="SM01034">
    <property type="entry name" value="BLUF"/>
    <property type="match status" value="1"/>
</dbReference>
<feature type="domain" description="BLUF" evidence="1">
    <location>
        <begin position="4"/>
        <end position="95"/>
    </location>
</feature>
<evidence type="ECO:0000313" key="3">
    <source>
        <dbReference type="Proteomes" id="UP001528920"/>
    </source>
</evidence>
<dbReference type="Proteomes" id="UP001528920">
    <property type="component" value="Unassembled WGS sequence"/>
</dbReference>
<evidence type="ECO:0000259" key="1">
    <source>
        <dbReference type="PROSITE" id="PS50925"/>
    </source>
</evidence>